<proteinExistence type="predicted"/>
<dbReference type="CDD" id="cd01949">
    <property type="entry name" value="GGDEF"/>
    <property type="match status" value="1"/>
</dbReference>
<dbReference type="Proteomes" id="UP000290401">
    <property type="component" value="Unassembled WGS sequence"/>
</dbReference>
<dbReference type="SUPFAM" id="SSF55785">
    <property type="entry name" value="PYP-like sensor domain (PAS domain)"/>
    <property type="match status" value="2"/>
</dbReference>
<evidence type="ECO:0000313" key="9">
    <source>
        <dbReference type="Proteomes" id="UP000290401"/>
    </source>
</evidence>
<dbReference type="NCBIfam" id="TIGR00229">
    <property type="entry name" value="sensory_box"/>
    <property type="match status" value="1"/>
</dbReference>
<dbReference type="Proteomes" id="UP000288972">
    <property type="component" value="Chromosome"/>
</dbReference>
<dbReference type="Gene3D" id="3.30.450.20">
    <property type="entry name" value="PAS domain"/>
    <property type="match status" value="4"/>
</dbReference>
<dbReference type="InterPro" id="IPR029787">
    <property type="entry name" value="Nucleotide_cyclase"/>
</dbReference>
<dbReference type="PROSITE" id="PS50887">
    <property type="entry name" value="GGDEF"/>
    <property type="match status" value="1"/>
</dbReference>
<dbReference type="PROSITE" id="PS50112">
    <property type="entry name" value="PAS"/>
    <property type="match status" value="2"/>
</dbReference>
<dbReference type="SUPFAM" id="SSF141868">
    <property type="entry name" value="EAL domain-like"/>
    <property type="match status" value="1"/>
</dbReference>
<dbReference type="Gene3D" id="3.20.20.450">
    <property type="entry name" value="EAL domain"/>
    <property type="match status" value="1"/>
</dbReference>
<evidence type="ECO:0000256" key="2">
    <source>
        <dbReference type="SAM" id="Phobius"/>
    </source>
</evidence>
<feature type="domain" description="EAL" evidence="4">
    <location>
        <begin position="785"/>
        <end position="1035"/>
    </location>
</feature>
<dbReference type="InterPro" id="IPR000014">
    <property type="entry name" value="PAS"/>
</dbReference>
<dbReference type="KEGG" id="bgz:XH91_33940"/>
<dbReference type="InterPro" id="IPR001633">
    <property type="entry name" value="EAL_dom"/>
</dbReference>
<reference evidence="6 8" key="1">
    <citation type="submission" date="2018-06" db="EMBL/GenBank/DDBJ databases">
        <title>Comparative genomics of rhizobia nodulating Arachis hypogaea in China.</title>
        <authorList>
            <person name="Li Y."/>
        </authorList>
    </citation>
    <scope>NUCLEOTIDE SEQUENCE [LARGE SCALE GENOMIC DNA]</scope>
    <source>
        <strain evidence="6 8">CCBAU 51670</strain>
    </source>
</reference>
<dbReference type="Pfam" id="PF08448">
    <property type="entry name" value="PAS_4"/>
    <property type="match status" value="1"/>
</dbReference>
<dbReference type="Pfam" id="PF22588">
    <property type="entry name" value="dCache_1_like"/>
    <property type="match status" value="1"/>
</dbReference>
<dbReference type="FunFam" id="3.20.20.450:FF:000001">
    <property type="entry name" value="Cyclic di-GMP phosphodiesterase yahA"/>
    <property type="match status" value="1"/>
</dbReference>
<dbReference type="SMART" id="SM00267">
    <property type="entry name" value="GGDEF"/>
    <property type="match status" value="1"/>
</dbReference>
<keyword evidence="2" id="KW-0812">Transmembrane</keyword>
<dbReference type="CDD" id="cd12915">
    <property type="entry name" value="PDC2_DGC_like"/>
    <property type="match status" value="1"/>
</dbReference>
<dbReference type="SMART" id="SM00091">
    <property type="entry name" value="PAS"/>
    <property type="match status" value="2"/>
</dbReference>
<feature type="domain" description="PAS" evidence="3">
    <location>
        <begin position="359"/>
        <end position="399"/>
    </location>
</feature>
<dbReference type="Pfam" id="PF12860">
    <property type="entry name" value="PAS_7"/>
    <property type="match status" value="1"/>
</dbReference>
<dbReference type="InterPro" id="IPR043128">
    <property type="entry name" value="Rev_trsase/Diguanyl_cyclase"/>
</dbReference>
<dbReference type="PROSITE" id="PS50883">
    <property type="entry name" value="EAL"/>
    <property type="match status" value="1"/>
</dbReference>
<evidence type="ECO:0000313" key="8">
    <source>
        <dbReference type="Proteomes" id="UP000288972"/>
    </source>
</evidence>
<gene>
    <name evidence="7" type="ORF">EAS56_02500</name>
    <name evidence="6" type="ORF">XH91_33940</name>
</gene>
<dbReference type="EMBL" id="RDQZ01000001">
    <property type="protein sequence ID" value="RXH18181.1"/>
    <property type="molecule type" value="Genomic_DNA"/>
</dbReference>
<protein>
    <submittedName>
        <fullName evidence="6">Diguanylate cyclase</fullName>
    </submittedName>
    <submittedName>
        <fullName evidence="7">EAL domain-containing protein</fullName>
    </submittedName>
</protein>
<evidence type="ECO:0000313" key="7">
    <source>
        <dbReference type="EMBL" id="RXH18181.1"/>
    </source>
</evidence>
<dbReference type="Gene3D" id="3.30.70.270">
    <property type="match status" value="1"/>
</dbReference>
<dbReference type="SUPFAM" id="SSF55073">
    <property type="entry name" value="Nucleotide cyclase"/>
    <property type="match status" value="1"/>
</dbReference>
<reference evidence="7 9" key="2">
    <citation type="submission" date="2018-10" db="EMBL/GenBank/DDBJ databases">
        <title>Bradyrhizobium sp. nov., effective nodules isolated from peanut in China.</title>
        <authorList>
            <person name="Li Y."/>
        </authorList>
    </citation>
    <scope>NUCLEOTIDE SEQUENCE [LARGE SCALE GENOMIC DNA]</scope>
    <source>
        <strain evidence="7 9">CCBAU 53426</strain>
    </source>
</reference>
<dbReference type="CDD" id="cd12914">
    <property type="entry name" value="PDC1_DGC_like"/>
    <property type="match status" value="1"/>
</dbReference>
<sequence>MVLQGSGMRQFLSGMAAAMVRAAKGGRDAAMRRGPVLWLTLSGMLLVAGIFGVTAMAVGGFRERTLANRERELENTVQLIARHFDQQFEDSDVVAAELIGQMHLPDITSPQMFRERMSGPEANRMLRSRISAVSYLGDVAIYDADGEIISWSRAQPLPKISISSRDYFRTFKTNPMSEPVLLESVRSFLIGKWTTVVARRLSLPDGTFVGVLVRRIDPDSYQRYFASVALAEGAAISLFDREGVMLARYPNVESMIGRSYKSAPLMQKVLTFGGQHTLRIKSPIDGTEKLGSAASLTHFPLVIVATNTMSSALADWRQQTGFMVTTATLSAAGIALILFLIIRQIIKQNGEAQQRLEAERLRLDTALNNMSQGLILYDADGYIVTCNRRYADMFGLSHDVIKPGCHIHEAMYHRKERDAFSGDVEAFCADVMRGVAEGKVATKTHQLPNGRAFQVINTPLAQGGWVATIEEITERRNLEQERDRNYTFLREIIDHIPSQITVKDARTRQYLLLNGVAEQLFGHSRQDIVGKTAFDIFPEASAARITEDDDSALKSSDGLFKDEHAWPMPGMGLRYITSTRIGIRDKAGEPRYLVHVIDDVTERRQAAEKIAHMAHYDALTDLPNRTLFREQIERELEKVAGGAQFALLYIDVDEFKGINDSLGHHVGDELLMAIAGRIRACLKPGDLIARLGGDEFAVIQTGIESSTDVLAFVTQIHEAIRRPYHCLGHQLSTDASIGIALAPQDGADLDQLIKNADLAMYGAKAEGRRTYRFFVPEMDASAKARLSLEQDLRQALVNGGFEIHYQPLVNLHSGVVSGCEALLRWRHPERGMVSPAEFIPIAEDTGLINEIGDWVLRTACNEAATWPAHVRLAVNVSPVQLKCDTLALRIAGALAASGLEPRRLELEITEAVLIRDDEAALSILHQLRSIGVRIALDDFGTGYSSLSYLKRFPFDKIKIDRCFVADIADAGGSPVIVQAVVNIASASNMTTVAEGVETEAQREMLRALGCTEMQGYLFSRPKPAAEVRELFGPGAAMPVAAVA</sequence>
<dbReference type="InterPro" id="IPR035919">
    <property type="entry name" value="EAL_sf"/>
</dbReference>
<dbReference type="CDD" id="cd01948">
    <property type="entry name" value="EAL"/>
    <property type="match status" value="1"/>
</dbReference>
<evidence type="ECO:0000256" key="1">
    <source>
        <dbReference type="SAM" id="Coils"/>
    </source>
</evidence>
<dbReference type="InterPro" id="IPR054327">
    <property type="entry name" value="His-kinase-like_sensor"/>
</dbReference>
<evidence type="ECO:0000259" key="3">
    <source>
        <dbReference type="PROSITE" id="PS50112"/>
    </source>
</evidence>
<dbReference type="InterPro" id="IPR013656">
    <property type="entry name" value="PAS_4"/>
</dbReference>
<dbReference type="InterPro" id="IPR035965">
    <property type="entry name" value="PAS-like_dom_sf"/>
</dbReference>
<keyword evidence="9" id="KW-1185">Reference proteome</keyword>
<feature type="coiled-coil region" evidence="1">
    <location>
        <begin position="342"/>
        <end position="369"/>
    </location>
</feature>
<name>A0AAE5X858_9BRAD</name>
<evidence type="ECO:0000259" key="5">
    <source>
        <dbReference type="PROSITE" id="PS50887"/>
    </source>
</evidence>
<dbReference type="InterPro" id="IPR052155">
    <property type="entry name" value="Biofilm_reg_signaling"/>
</dbReference>
<dbReference type="AlphaFoldDB" id="A0AAE5X858"/>
<keyword evidence="2" id="KW-0472">Membrane</keyword>
<dbReference type="Pfam" id="PF00563">
    <property type="entry name" value="EAL"/>
    <property type="match status" value="1"/>
</dbReference>
<accession>A0AAE5X858</accession>
<evidence type="ECO:0000313" key="6">
    <source>
        <dbReference type="EMBL" id="QAU50494.1"/>
    </source>
</evidence>
<keyword evidence="2" id="KW-1133">Transmembrane helix</keyword>
<feature type="transmembrane region" description="Helical" evidence="2">
    <location>
        <begin position="38"/>
        <end position="61"/>
    </location>
</feature>
<dbReference type="PANTHER" id="PTHR44757">
    <property type="entry name" value="DIGUANYLATE CYCLASE DGCP"/>
    <property type="match status" value="1"/>
</dbReference>
<dbReference type="NCBIfam" id="TIGR00254">
    <property type="entry name" value="GGDEF"/>
    <property type="match status" value="1"/>
</dbReference>
<dbReference type="Pfam" id="PF00990">
    <property type="entry name" value="GGDEF"/>
    <property type="match status" value="1"/>
</dbReference>
<dbReference type="CDD" id="cd00130">
    <property type="entry name" value="PAS"/>
    <property type="match status" value="1"/>
</dbReference>
<feature type="domain" description="GGDEF" evidence="5">
    <location>
        <begin position="643"/>
        <end position="776"/>
    </location>
</feature>
<dbReference type="EMBL" id="CP030053">
    <property type="protein sequence ID" value="QAU50494.1"/>
    <property type="molecule type" value="Genomic_DNA"/>
</dbReference>
<dbReference type="InterPro" id="IPR000160">
    <property type="entry name" value="GGDEF_dom"/>
</dbReference>
<organism evidence="6 8">
    <name type="scientific">Bradyrhizobium guangzhouense</name>
    <dbReference type="NCBI Taxonomy" id="1325095"/>
    <lineage>
        <taxon>Bacteria</taxon>
        <taxon>Pseudomonadati</taxon>
        <taxon>Pseudomonadota</taxon>
        <taxon>Alphaproteobacteria</taxon>
        <taxon>Hyphomicrobiales</taxon>
        <taxon>Nitrobacteraceae</taxon>
        <taxon>Bradyrhizobium</taxon>
    </lineage>
</organism>
<feature type="domain" description="PAS" evidence="3">
    <location>
        <begin position="485"/>
        <end position="556"/>
    </location>
</feature>
<keyword evidence="1" id="KW-0175">Coiled coil</keyword>
<evidence type="ECO:0000259" key="4">
    <source>
        <dbReference type="PROSITE" id="PS50883"/>
    </source>
</evidence>
<dbReference type="SMART" id="SM00052">
    <property type="entry name" value="EAL"/>
    <property type="match status" value="1"/>
</dbReference>
<dbReference type="PANTHER" id="PTHR44757:SF2">
    <property type="entry name" value="BIOFILM ARCHITECTURE MAINTENANCE PROTEIN MBAA"/>
    <property type="match status" value="1"/>
</dbReference>